<keyword evidence="1" id="KW-0812">Transmembrane</keyword>
<organism evidence="2 3">
    <name type="scientific">Helicobacter colisuis</name>
    <dbReference type="NCBI Taxonomy" id="2949739"/>
    <lineage>
        <taxon>Bacteria</taxon>
        <taxon>Pseudomonadati</taxon>
        <taxon>Campylobacterota</taxon>
        <taxon>Epsilonproteobacteria</taxon>
        <taxon>Campylobacterales</taxon>
        <taxon>Helicobacteraceae</taxon>
        <taxon>Helicobacter</taxon>
    </lineage>
</organism>
<dbReference type="Proteomes" id="UP001057522">
    <property type="component" value="Unassembled WGS sequence"/>
</dbReference>
<sequence length="72" mass="7615">MNSVSGFGLILMLIVAVSFLIVVATIISVVRSGDKLTSFEKKILVFVAVALCLLVVGLYITSNLSLFLALIG</sequence>
<keyword evidence="3" id="KW-1185">Reference proteome</keyword>
<evidence type="ECO:0000313" key="3">
    <source>
        <dbReference type="Proteomes" id="UP001057522"/>
    </source>
</evidence>
<evidence type="ECO:0000313" key="2">
    <source>
        <dbReference type="EMBL" id="MCL9819226.1"/>
    </source>
</evidence>
<accession>A0ABT0TTG4</accession>
<comment type="caution">
    <text evidence="2">The sequence shown here is derived from an EMBL/GenBank/DDBJ whole genome shotgun (WGS) entry which is preliminary data.</text>
</comment>
<evidence type="ECO:0000256" key="1">
    <source>
        <dbReference type="SAM" id="Phobius"/>
    </source>
</evidence>
<dbReference type="EMBL" id="JAMOKX010000002">
    <property type="protein sequence ID" value="MCL9819226.1"/>
    <property type="molecule type" value="Genomic_DNA"/>
</dbReference>
<keyword evidence="1" id="KW-0472">Membrane</keyword>
<name>A0ABT0TTG4_9HELI</name>
<keyword evidence="1" id="KW-1133">Transmembrane helix</keyword>
<reference evidence="2" key="1">
    <citation type="submission" date="2022-06" db="EMBL/GenBank/DDBJ databases">
        <title>Helicobacter colisuis sp. nov.</title>
        <authorList>
            <person name="Papic B."/>
            <person name="Gruntar I."/>
        </authorList>
    </citation>
    <scope>NUCLEOTIDE SEQUENCE</scope>
    <source>
        <strain evidence="2">11154-15</strain>
    </source>
</reference>
<protein>
    <submittedName>
        <fullName evidence="2">Uncharacterized protein</fullName>
    </submittedName>
</protein>
<proteinExistence type="predicted"/>
<feature type="transmembrane region" description="Helical" evidence="1">
    <location>
        <begin position="43"/>
        <end position="71"/>
    </location>
</feature>
<dbReference type="RefSeq" id="WP_112057694.1">
    <property type="nucleotide sequence ID" value="NZ_JAMOKW010000007.1"/>
</dbReference>
<feature type="transmembrane region" description="Helical" evidence="1">
    <location>
        <begin position="6"/>
        <end position="31"/>
    </location>
</feature>
<gene>
    <name evidence="2" type="ORF">NCR95_03430</name>
</gene>